<dbReference type="PANTHER" id="PTHR10151:SF120">
    <property type="entry name" value="BIS(5'-ADENOSYL)-TRIPHOSPHATASE"/>
    <property type="match status" value="1"/>
</dbReference>
<dbReference type="InterPro" id="IPR017850">
    <property type="entry name" value="Alkaline_phosphatase_core_sf"/>
</dbReference>
<keyword evidence="2" id="KW-1185">Reference proteome</keyword>
<dbReference type="EMBL" id="JAVIKH010000011">
    <property type="protein sequence ID" value="MDX8336624.1"/>
    <property type="molecule type" value="Genomic_DNA"/>
</dbReference>
<proteinExistence type="predicted"/>
<dbReference type="SUPFAM" id="SSF53649">
    <property type="entry name" value="Alkaline phosphatase-like"/>
    <property type="match status" value="1"/>
</dbReference>
<dbReference type="PANTHER" id="PTHR10151">
    <property type="entry name" value="ECTONUCLEOTIDE PYROPHOSPHATASE/PHOSPHODIESTERASE"/>
    <property type="match status" value="1"/>
</dbReference>
<dbReference type="Pfam" id="PF01663">
    <property type="entry name" value="Phosphodiest"/>
    <property type="match status" value="1"/>
</dbReference>
<organism evidence="1 2">
    <name type="scientific">Candidatus Cetobacterium colombiensis</name>
    <dbReference type="NCBI Taxonomy" id="3073100"/>
    <lineage>
        <taxon>Bacteria</taxon>
        <taxon>Fusobacteriati</taxon>
        <taxon>Fusobacteriota</taxon>
        <taxon>Fusobacteriia</taxon>
        <taxon>Fusobacteriales</taxon>
        <taxon>Fusobacteriaceae</taxon>
        <taxon>Cetobacterium</taxon>
    </lineage>
</organism>
<dbReference type="Gene3D" id="3.40.720.10">
    <property type="entry name" value="Alkaline Phosphatase, subunit A"/>
    <property type="match status" value="1"/>
</dbReference>
<reference evidence="2" key="1">
    <citation type="submission" date="2023-07" db="EMBL/GenBank/DDBJ databases">
        <authorList>
            <person name="Colorado M.A."/>
            <person name="Villamil L.M."/>
            <person name="Melo J.F."/>
            <person name="Rodriguez J.A."/>
            <person name="Ruiz R.Y."/>
        </authorList>
    </citation>
    <scope>NUCLEOTIDE SEQUENCE [LARGE SCALE GENOMIC DNA]</scope>
    <source>
        <strain evidence="2">C33</strain>
    </source>
</reference>
<dbReference type="InterPro" id="IPR002591">
    <property type="entry name" value="Phosphodiest/P_Trfase"/>
</dbReference>
<name>A0ABU4WD39_9FUSO</name>
<evidence type="ECO:0000313" key="2">
    <source>
        <dbReference type="Proteomes" id="UP001279681"/>
    </source>
</evidence>
<accession>A0ABU4WD39</accession>
<protein>
    <submittedName>
        <fullName evidence="1">Alkaline phosphatase family protein</fullName>
    </submittedName>
</protein>
<comment type="caution">
    <text evidence="1">The sequence shown here is derived from an EMBL/GenBank/DDBJ whole genome shotgun (WGS) entry which is preliminary data.</text>
</comment>
<dbReference type="RefSeq" id="WP_320314009.1">
    <property type="nucleotide sequence ID" value="NZ_JAVIKH010000011.1"/>
</dbReference>
<sequence length="254" mass="29207">MRKLILILIDGMGNHVSNKMGYLKALKEKGEATKFTLESELPSLSRPLYETILTGKTPIESGILNNRINRMSKEESVFSLARKSGLTTAAVAYHWIHELYNGPFNMEEDIEIENLEGNINYGRFYWEDNYPDSHLFSLSNKIIKDKKPDFLLLHTMNIDDAGHRSGGLSKRYENKVYDMSNYLSHYIPLWQEQGYEIIVTSDHGMDEKGNHGGDSKLERQVPLWILGEMGKKYGENKITQKEIKKVCCEILEIN</sequence>
<dbReference type="Proteomes" id="UP001279681">
    <property type="component" value="Unassembled WGS sequence"/>
</dbReference>
<evidence type="ECO:0000313" key="1">
    <source>
        <dbReference type="EMBL" id="MDX8336624.1"/>
    </source>
</evidence>
<gene>
    <name evidence="1" type="ORF">RFV38_08960</name>
</gene>